<reference evidence="1 2" key="1">
    <citation type="journal article" date="2018" name="Cell">
        <title>The Chara Genome: Secondary Complexity and Implications for Plant Terrestrialization.</title>
        <authorList>
            <person name="Nishiyama T."/>
            <person name="Sakayama H."/>
            <person name="Vries J.D."/>
            <person name="Buschmann H."/>
            <person name="Saint-Marcoux D."/>
            <person name="Ullrich K.K."/>
            <person name="Haas F.B."/>
            <person name="Vanderstraeten L."/>
            <person name="Becker D."/>
            <person name="Lang D."/>
            <person name="Vosolsobe S."/>
            <person name="Rombauts S."/>
            <person name="Wilhelmsson P.K.I."/>
            <person name="Janitza P."/>
            <person name="Kern R."/>
            <person name="Heyl A."/>
            <person name="Rumpler F."/>
            <person name="Villalobos L.I.A.C."/>
            <person name="Clay J.M."/>
            <person name="Skokan R."/>
            <person name="Toyoda A."/>
            <person name="Suzuki Y."/>
            <person name="Kagoshima H."/>
            <person name="Schijlen E."/>
            <person name="Tajeshwar N."/>
            <person name="Catarino B."/>
            <person name="Hetherington A.J."/>
            <person name="Saltykova A."/>
            <person name="Bonnot C."/>
            <person name="Breuninger H."/>
            <person name="Symeonidi A."/>
            <person name="Radhakrishnan G.V."/>
            <person name="Van Nieuwerburgh F."/>
            <person name="Deforce D."/>
            <person name="Chang C."/>
            <person name="Karol K.G."/>
            <person name="Hedrich R."/>
            <person name="Ulvskov P."/>
            <person name="Glockner G."/>
            <person name="Delwiche C.F."/>
            <person name="Petrasek J."/>
            <person name="Van de Peer Y."/>
            <person name="Friml J."/>
            <person name="Beilby M."/>
            <person name="Dolan L."/>
            <person name="Kohara Y."/>
            <person name="Sugano S."/>
            <person name="Fujiyama A."/>
            <person name="Delaux P.-M."/>
            <person name="Quint M."/>
            <person name="TheiBen G."/>
            <person name="Hagemann M."/>
            <person name="Harholt J."/>
            <person name="Dunand C."/>
            <person name="Zachgo S."/>
            <person name="Langdale J."/>
            <person name="Maumus F."/>
            <person name="Straeten D.V.D."/>
            <person name="Gould S.B."/>
            <person name="Rensing S.A."/>
        </authorList>
    </citation>
    <scope>NUCLEOTIDE SEQUENCE [LARGE SCALE GENOMIC DNA]</scope>
    <source>
        <strain evidence="1 2">S276</strain>
    </source>
</reference>
<evidence type="ECO:0000313" key="2">
    <source>
        <dbReference type="Proteomes" id="UP000265515"/>
    </source>
</evidence>
<name>A0A388KQ35_CHABU</name>
<organism evidence="1 2">
    <name type="scientific">Chara braunii</name>
    <name type="common">Braun's stonewort</name>
    <dbReference type="NCBI Taxonomy" id="69332"/>
    <lineage>
        <taxon>Eukaryota</taxon>
        <taxon>Viridiplantae</taxon>
        <taxon>Streptophyta</taxon>
        <taxon>Charophyceae</taxon>
        <taxon>Charales</taxon>
        <taxon>Characeae</taxon>
        <taxon>Chara</taxon>
    </lineage>
</organism>
<dbReference type="Proteomes" id="UP000265515">
    <property type="component" value="Unassembled WGS sequence"/>
</dbReference>
<keyword evidence="2" id="KW-1185">Reference proteome</keyword>
<dbReference type="EMBL" id="BFEA01000159">
    <property type="protein sequence ID" value="GBG72156.1"/>
    <property type="molecule type" value="Genomic_DNA"/>
</dbReference>
<accession>A0A388KQ35</accession>
<evidence type="ECO:0000313" key="1">
    <source>
        <dbReference type="EMBL" id="GBG72156.1"/>
    </source>
</evidence>
<sequence length="421" mass="48824">MASLQIFTYNLIYDFMSKFLGKPCYYGLLKIDHAAFANQFADYCGWIGEFVKPFDCSRSFSDVLRERVRDFLDEYWTRFAEEGHDGGDLMQRDPNLRVHLGDTVRTELCADSGCVDVLCHRFRDFCISRWPPLDRSFLCRVGKDAKHESDEALAKKIYDYGKYVCKSHPLQDSSVGVHDVKVDLIDFDLVGVDRRHFPLRMYLWERGGDCGWFAHVYDRETRVRIAEADGNTGVGTTEIRVLLPEEYLDERYKPHGDIPRLESISVFDEEDSIDAANWAFNGRRNVSGDDDPKDRFRKTTPELVKSWKDLFCASLLGARVVYTGQSEFERLIPVAASLRTLYSVPSVVFDFNVRRYQLQPSSVRDAMLRDSREMGVWCKRFVGIFKGTRWEKLPEDLVMRIVSFLPKHRHVYRSDAHSTTS</sequence>
<proteinExistence type="predicted"/>
<protein>
    <submittedName>
        <fullName evidence="1">Uncharacterized protein</fullName>
    </submittedName>
</protein>
<gene>
    <name evidence="1" type="ORF">CBR_g11089</name>
</gene>
<comment type="caution">
    <text evidence="1">The sequence shown here is derived from an EMBL/GenBank/DDBJ whole genome shotgun (WGS) entry which is preliminary data.</text>
</comment>
<dbReference type="Gramene" id="GBG72156">
    <property type="protein sequence ID" value="GBG72156"/>
    <property type="gene ID" value="CBR_g11089"/>
</dbReference>
<dbReference type="AlphaFoldDB" id="A0A388KQ35"/>